<evidence type="ECO:0008006" key="4">
    <source>
        <dbReference type="Google" id="ProtNLM"/>
    </source>
</evidence>
<reference evidence="2 3" key="1">
    <citation type="submission" date="2018-03" db="EMBL/GenBank/DDBJ databases">
        <title>Comparative genomics illustrates the genes involved in a hyperalkaliphilic mechanisms of Serpentinomonas isolated from highly-alkaline calcium-rich serpentinized springs.</title>
        <authorList>
            <person name="Suzuki S."/>
            <person name="Ishii S."/>
            <person name="Walworth N."/>
            <person name="Bird L."/>
            <person name="Kuenen J.G."/>
            <person name="Nealson K.H."/>
        </authorList>
    </citation>
    <scope>NUCLEOTIDE SEQUENCE [LARGE SCALE GENOMIC DNA]</scope>
    <source>
        <strain evidence="2 3">P1</strain>
    </source>
</reference>
<protein>
    <recommendedName>
        <fullName evidence="4">PXPV repeat-containing protein</fullName>
    </recommendedName>
</protein>
<organism evidence="2 3">
    <name type="scientific">Malikia granosa</name>
    <dbReference type="NCBI Taxonomy" id="263067"/>
    <lineage>
        <taxon>Bacteria</taxon>
        <taxon>Pseudomonadati</taxon>
        <taxon>Pseudomonadota</taxon>
        <taxon>Betaproteobacteria</taxon>
        <taxon>Burkholderiales</taxon>
        <taxon>Comamonadaceae</taxon>
        <taxon>Malikia</taxon>
    </lineage>
</organism>
<dbReference type="Proteomes" id="UP000238589">
    <property type="component" value="Unassembled WGS sequence"/>
</dbReference>
<proteinExistence type="predicted"/>
<feature type="compositionally biased region" description="Basic and acidic residues" evidence="1">
    <location>
        <begin position="88"/>
        <end position="98"/>
    </location>
</feature>
<sequence length="104" mass="11274">MRILRPGAGGLGLAWGTAGAQAGEVYWSLGMQSPGVVIGASNAAPVYVAPAPVVVYPAPRVMAPPVYGSAWAPPGHYKRRHHKHHWKHDHERWEDGGRHGHGRY</sequence>
<evidence type="ECO:0000256" key="1">
    <source>
        <dbReference type="SAM" id="MobiDB-lite"/>
    </source>
</evidence>
<gene>
    <name evidence="2" type="ORF">C6P64_16975</name>
</gene>
<accession>A0A2S9K0J0</accession>
<dbReference type="EMBL" id="PVLQ01000114">
    <property type="protein sequence ID" value="PRD63956.1"/>
    <property type="molecule type" value="Genomic_DNA"/>
</dbReference>
<evidence type="ECO:0000313" key="3">
    <source>
        <dbReference type="Proteomes" id="UP000238589"/>
    </source>
</evidence>
<evidence type="ECO:0000313" key="2">
    <source>
        <dbReference type="EMBL" id="PRD63956.1"/>
    </source>
</evidence>
<comment type="caution">
    <text evidence="2">The sequence shown here is derived from an EMBL/GenBank/DDBJ whole genome shotgun (WGS) entry which is preliminary data.</text>
</comment>
<dbReference type="AlphaFoldDB" id="A0A2S9K0J0"/>
<feature type="region of interest" description="Disordered" evidence="1">
    <location>
        <begin position="82"/>
        <end position="104"/>
    </location>
</feature>
<name>A0A2S9K0J0_9BURK</name>
<keyword evidence="3" id="KW-1185">Reference proteome</keyword>